<dbReference type="Gene3D" id="3.30.457.10">
    <property type="entry name" value="Copper amine oxidase-like, N-terminal domain"/>
    <property type="match status" value="1"/>
</dbReference>
<reference evidence="3 4" key="1">
    <citation type="submission" date="2020-08" db="EMBL/GenBank/DDBJ databases">
        <title>Genomic Encyclopedia of Type Strains, Phase IV (KMG-IV): sequencing the most valuable type-strain genomes for metagenomic binning, comparative biology and taxonomic classification.</title>
        <authorList>
            <person name="Goeker M."/>
        </authorList>
    </citation>
    <scope>NUCLEOTIDE SEQUENCE [LARGE SCALE GENOMIC DNA]</scope>
    <source>
        <strain evidence="3 4">DSM 103526</strain>
    </source>
</reference>
<feature type="domain" description="Copper amine oxidase-like N-terminal" evidence="2">
    <location>
        <begin position="32"/>
        <end position="138"/>
    </location>
</feature>
<keyword evidence="1" id="KW-0732">Signal</keyword>
<evidence type="ECO:0000313" key="3">
    <source>
        <dbReference type="EMBL" id="MBB6217850.1"/>
    </source>
</evidence>
<dbReference type="Pfam" id="PF07833">
    <property type="entry name" value="Cu_amine_oxidN1"/>
    <property type="match status" value="1"/>
</dbReference>
<keyword evidence="4" id="KW-1185">Reference proteome</keyword>
<dbReference type="InterPro" id="IPR012854">
    <property type="entry name" value="Cu_amine_oxidase-like_N"/>
</dbReference>
<name>A0A841L0X9_9FIRM</name>
<evidence type="ECO:0000256" key="1">
    <source>
        <dbReference type="SAM" id="SignalP"/>
    </source>
</evidence>
<evidence type="ECO:0000313" key="4">
    <source>
        <dbReference type="Proteomes" id="UP000579281"/>
    </source>
</evidence>
<proteinExistence type="predicted"/>
<dbReference type="RefSeq" id="WP_184312360.1">
    <property type="nucleotide sequence ID" value="NZ_JACHEN010000029.1"/>
</dbReference>
<dbReference type="SUPFAM" id="SSF55383">
    <property type="entry name" value="Copper amine oxidase, domain N"/>
    <property type="match status" value="1"/>
</dbReference>
<comment type="caution">
    <text evidence="3">The sequence shown here is derived from an EMBL/GenBank/DDBJ whole genome shotgun (WGS) entry which is preliminary data.</text>
</comment>
<dbReference type="InterPro" id="IPR036582">
    <property type="entry name" value="Mao_N_sf"/>
</dbReference>
<dbReference type="EMBL" id="JACHEN010000029">
    <property type="protein sequence ID" value="MBB6217850.1"/>
    <property type="molecule type" value="Genomic_DNA"/>
</dbReference>
<protein>
    <recommendedName>
        <fullName evidence="2">Copper amine oxidase-like N-terminal domain-containing protein</fullName>
    </recommendedName>
</protein>
<sequence>MKLFRTIILCLVIVFFVGSINAMAATPIKIILDGKECVFPDVQPYVNADNRTLVPIRFVATELGANVEWNKEESSVKITSDGNVILLKIDDEVITVNEKPITLDTKPILKEGRTMVPLRFISETLQKNVEYKNGIVTITDLTVPTLTIDVAKKLIVIDKNIYPIISAGRNIQPGVYTVKKVNNQVNLMTGETIYNILAQDGDKQFYIDPFSRSGEDIKIDAENFGELIKQIKLGDLIRVE</sequence>
<gene>
    <name evidence="3" type="ORF">HNQ80_003986</name>
</gene>
<dbReference type="AlphaFoldDB" id="A0A841L0X9"/>
<feature type="chain" id="PRO_5032295536" description="Copper amine oxidase-like N-terminal domain-containing protein" evidence="1">
    <location>
        <begin position="25"/>
        <end position="240"/>
    </location>
</feature>
<accession>A0A841L0X9</accession>
<feature type="signal peptide" evidence="1">
    <location>
        <begin position="1"/>
        <end position="24"/>
    </location>
</feature>
<dbReference type="Proteomes" id="UP000579281">
    <property type="component" value="Unassembled WGS sequence"/>
</dbReference>
<organism evidence="3 4">
    <name type="scientific">Anaerosolibacter carboniphilus</name>
    <dbReference type="NCBI Taxonomy" id="1417629"/>
    <lineage>
        <taxon>Bacteria</taxon>
        <taxon>Bacillati</taxon>
        <taxon>Bacillota</taxon>
        <taxon>Clostridia</taxon>
        <taxon>Peptostreptococcales</taxon>
        <taxon>Thermotaleaceae</taxon>
        <taxon>Anaerosolibacter</taxon>
    </lineage>
</organism>
<evidence type="ECO:0000259" key="2">
    <source>
        <dbReference type="Pfam" id="PF07833"/>
    </source>
</evidence>